<reference evidence="2" key="1">
    <citation type="submission" date="2023-03" db="EMBL/GenBank/DDBJ databases">
        <title>Andean soil-derived lignocellulolytic bacterial consortium as a source of novel taxa and putative plastic-active enzymes.</title>
        <authorList>
            <person name="Diaz-Garcia L."/>
            <person name="Chuvochina M."/>
            <person name="Feuerriegel G."/>
            <person name="Bunk B."/>
            <person name="Sproer C."/>
            <person name="Streit W.R."/>
            <person name="Rodriguez L.M."/>
            <person name="Overmann J."/>
            <person name="Jimenez D.J."/>
        </authorList>
    </citation>
    <scope>NUCLEOTIDE SEQUENCE</scope>
    <source>
        <strain evidence="2">MAG 7</strain>
    </source>
</reference>
<dbReference type="PANTHER" id="PTHR12631">
    <property type="entry name" value="ALPHA-L-IDURONIDASE"/>
    <property type="match status" value="1"/>
</dbReference>
<dbReference type="AlphaFoldDB" id="A0AAJ6BGU2"/>
<feature type="domain" description="Secretion system C-terminal sorting" evidence="1">
    <location>
        <begin position="530"/>
        <end position="610"/>
    </location>
</feature>
<dbReference type="NCBIfam" id="TIGR04183">
    <property type="entry name" value="Por_Secre_tail"/>
    <property type="match status" value="1"/>
</dbReference>
<dbReference type="EMBL" id="CP119311">
    <property type="protein sequence ID" value="WEK36513.1"/>
    <property type="molecule type" value="Genomic_DNA"/>
</dbReference>
<dbReference type="InterPro" id="IPR051923">
    <property type="entry name" value="Glycosyl_Hydrolase_39"/>
</dbReference>
<evidence type="ECO:0000259" key="1">
    <source>
        <dbReference type="Pfam" id="PF18962"/>
    </source>
</evidence>
<dbReference type="Proteomes" id="UP001220610">
    <property type="component" value="Chromosome"/>
</dbReference>
<sequence>MLPYTGYFMYGANGGWYGNSWDDKAVADIAAGNPAKNVNGVGVKTFRPTLPEDFIDWWGYNIRIAEFTHYATLGTSEHTVFVHKPVAHHRDNSTYGGCADQSVLWANMYEPIWDGGANGTPVNENNYYALYIYKLVTTYKQWVKFWEILNEPDYDGVGYSYLTRGTPGNWWENAPVPCHLPNMKAPIYHYIRLLRISYEVIKSIDPGAYVTTGGLGYPSFLDAIMRYTDNPNNGVVTSEYPLMGGAYFDVCSFHSYPMYALASWSDAAGGFVRRRHSDAAIVEYVKQKNTMDSVMMVHGYDGQQYPKKGFICTESNIPRKPLEDMIGSDEAQINFIIKTLVASQEHDVWQYYMYMLGDTKDYASSTDHYETMGLYGVLEGKGPLTNNGAYLQQYNNEGYAFKSTSDILFRHRFDAARTAALQLPANIDGAAFRDQDGKFTYVLWAKTTTDQVETVFATYDFPASANATPLMERRTWNFSQTKAVSNVSSTAVQLGGTPIFLTEILNQLPLDDEPTPPVGVDPVRELDLALYPNPTSSTAALRFSLRNATRIRVTIHSADGKLVAVPIPGRSYDRGTHLVPLSATEQLPSGVYFCRFETENKEPMIRKLVITR</sequence>
<dbReference type="SUPFAM" id="SSF51445">
    <property type="entry name" value="(Trans)glycosidases"/>
    <property type="match status" value="1"/>
</dbReference>
<dbReference type="Pfam" id="PF18962">
    <property type="entry name" value="Por_Secre_tail"/>
    <property type="match status" value="1"/>
</dbReference>
<protein>
    <submittedName>
        <fullName evidence="2">T9SS type A sorting domain-containing protein</fullName>
    </submittedName>
</protein>
<dbReference type="InterPro" id="IPR017853">
    <property type="entry name" value="GH"/>
</dbReference>
<evidence type="ECO:0000313" key="3">
    <source>
        <dbReference type="Proteomes" id="UP001220610"/>
    </source>
</evidence>
<proteinExistence type="predicted"/>
<name>A0AAJ6BGU2_9BACT</name>
<accession>A0AAJ6BGU2</accession>
<gene>
    <name evidence="2" type="ORF">P0Y53_03285</name>
</gene>
<dbReference type="Gene3D" id="3.20.20.80">
    <property type="entry name" value="Glycosidases"/>
    <property type="match status" value="1"/>
</dbReference>
<dbReference type="GO" id="GO:0004553">
    <property type="term" value="F:hydrolase activity, hydrolyzing O-glycosyl compounds"/>
    <property type="evidence" value="ECO:0007669"/>
    <property type="project" value="TreeGrafter"/>
</dbReference>
<dbReference type="InterPro" id="IPR026444">
    <property type="entry name" value="Secre_tail"/>
</dbReference>
<dbReference type="PANTHER" id="PTHR12631:SF11">
    <property type="entry name" value="GLYCOSIDE HYDROLASE FAMILY 5 DOMAIN-CONTAINING PROTEIN"/>
    <property type="match status" value="1"/>
</dbReference>
<evidence type="ECO:0000313" key="2">
    <source>
        <dbReference type="EMBL" id="WEK36513.1"/>
    </source>
</evidence>
<organism evidence="2 3">
    <name type="scientific">Candidatus Pseudobacter hemicellulosilyticus</name>
    <dbReference type="NCBI Taxonomy" id="3121375"/>
    <lineage>
        <taxon>Bacteria</taxon>
        <taxon>Pseudomonadati</taxon>
        <taxon>Bacteroidota</taxon>
        <taxon>Chitinophagia</taxon>
        <taxon>Chitinophagales</taxon>
        <taxon>Chitinophagaceae</taxon>
        <taxon>Pseudobacter</taxon>
    </lineage>
</organism>